<dbReference type="EMBL" id="BAABAE010000005">
    <property type="protein sequence ID" value="GAA3750177.1"/>
    <property type="molecule type" value="Genomic_DNA"/>
</dbReference>
<proteinExistence type="predicted"/>
<evidence type="ECO:0000313" key="2">
    <source>
        <dbReference type="Proteomes" id="UP001501004"/>
    </source>
</evidence>
<gene>
    <name evidence="1" type="ORF">GCM10022239_26860</name>
</gene>
<comment type="caution">
    <text evidence="1">The sequence shown here is derived from an EMBL/GenBank/DDBJ whole genome shotgun (WGS) entry which is preliminary data.</text>
</comment>
<name>A0ABP7FYU2_9MICO</name>
<keyword evidence="2" id="KW-1185">Reference proteome</keyword>
<evidence type="ECO:0008006" key="3">
    <source>
        <dbReference type="Google" id="ProtNLM"/>
    </source>
</evidence>
<sequence length="100" mass="11218">MREQPNPETSTTPPWGDPVIRELMLDTDPYQSCDDCFDQMDEMIEAFITGTSTFSEAFRVHLRGCRACCEEALSLAEIIAPEYGKNPDTVGTEIQQLVRG</sequence>
<reference evidence="2" key="1">
    <citation type="journal article" date="2019" name="Int. J. Syst. Evol. Microbiol.">
        <title>The Global Catalogue of Microorganisms (GCM) 10K type strain sequencing project: providing services to taxonomists for standard genome sequencing and annotation.</title>
        <authorList>
            <consortium name="The Broad Institute Genomics Platform"/>
            <consortium name="The Broad Institute Genome Sequencing Center for Infectious Disease"/>
            <person name="Wu L."/>
            <person name="Ma J."/>
        </authorList>
    </citation>
    <scope>NUCLEOTIDE SEQUENCE [LARGE SCALE GENOMIC DNA]</scope>
    <source>
        <strain evidence="2">JCM 16949</strain>
    </source>
</reference>
<protein>
    <recommendedName>
        <fullName evidence="3">Zinc-finger domain-containing protein</fullName>
    </recommendedName>
</protein>
<accession>A0ABP7FYU2</accession>
<evidence type="ECO:0000313" key="1">
    <source>
        <dbReference type="EMBL" id="GAA3750177.1"/>
    </source>
</evidence>
<dbReference type="Proteomes" id="UP001501004">
    <property type="component" value="Unassembled WGS sequence"/>
</dbReference>
<organism evidence="1 2">
    <name type="scientific">Leifsonella bigeumensis</name>
    <dbReference type="NCBI Taxonomy" id="433643"/>
    <lineage>
        <taxon>Bacteria</taxon>
        <taxon>Bacillati</taxon>
        <taxon>Actinomycetota</taxon>
        <taxon>Actinomycetes</taxon>
        <taxon>Micrococcales</taxon>
        <taxon>Microbacteriaceae</taxon>
        <taxon>Leifsonella</taxon>
    </lineage>
</organism>